<dbReference type="EMBL" id="NVQR01000113">
    <property type="protein sequence ID" value="PCH59622.1"/>
    <property type="molecule type" value="Genomic_DNA"/>
</dbReference>
<organism evidence="1 2">
    <name type="scientific">SAR86 cluster bacterium</name>
    <dbReference type="NCBI Taxonomy" id="2030880"/>
    <lineage>
        <taxon>Bacteria</taxon>
        <taxon>Pseudomonadati</taxon>
        <taxon>Pseudomonadota</taxon>
        <taxon>Gammaproteobacteria</taxon>
        <taxon>SAR86 cluster</taxon>
    </lineage>
</organism>
<protein>
    <submittedName>
        <fullName evidence="1">Uncharacterized protein</fullName>
    </submittedName>
</protein>
<evidence type="ECO:0000313" key="2">
    <source>
        <dbReference type="Proteomes" id="UP000218172"/>
    </source>
</evidence>
<evidence type="ECO:0000313" key="1">
    <source>
        <dbReference type="EMBL" id="PCH59622.1"/>
    </source>
</evidence>
<comment type="caution">
    <text evidence="1">The sequence shown here is derived from an EMBL/GenBank/DDBJ whole genome shotgun (WGS) entry which is preliminary data.</text>
</comment>
<name>A0A2A4MIA7_9GAMM</name>
<proteinExistence type="predicted"/>
<sequence>MNISPSPPENKLVLLFRALVLHFFIIALASCSSGDRIDSEEFYRSFPRLTASTFYSKTSALTAVKDKHCATLSPHSVRTNSNASAITKMRNNASQVDGIVIADGGNGYQINHFEWEQELDSTEQLLIEFSTMLCEA</sequence>
<dbReference type="Proteomes" id="UP000218172">
    <property type="component" value="Unassembled WGS sequence"/>
</dbReference>
<accession>A0A2A4MIA7</accession>
<dbReference type="AlphaFoldDB" id="A0A2A4MIA7"/>
<reference evidence="2" key="1">
    <citation type="submission" date="2017-08" db="EMBL/GenBank/DDBJ databases">
        <title>A dynamic microbial community with high functional redundancy inhabits the cold, oxic subseafloor aquifer.</title>
        <authorList>
            <person name="Tully B.J."/>
            <person name="Wheat C.G."/>
            <person name="Glazer B.T."/>
            <person name="Huber J.A."/>
        </authorList>
    </citation>
    <scope>NUCLEOTIDE SEQUENCE [LARGE SCALE GENOMIC DNA]</scope>
</reference>
<gene>
    <name evidence="1" type="ORF">COC19_06845</name>
</gene>